<dbReference type="GO" id="GO:0015293">
    <property type="term" value="F:symporter activity"/>
    <property type="evidence" value="ECO:0007669"/>
    <property type="project" value="UniProtKB-KW"/>
</dbReference>
<feature type="transmembrane region" description="Helical" evidence="7">
    <location>
        <begin position="160"/>
        <end position="179"/>
    </location>
</feature>
<dbReference type="InterPro" id="IPR050382">
    <property type="entry name" value="MFS_Na/Anion_cotransporter"/>
</dbReference>
<dbReference type="PANTHER" id="PTHR11662">
    <property type="entry name" value="SOLUTE CARRIER FAMILY 17"/>
    <property type="match status" value="1"/>
</dbReference>
<evidence type="ECO:0000256" key="6">
    <source>
        <dbReference type="ARBA" id="ARBA00023136"/>
    </source>
</evidence>
<reference evidence="9 10" key="1">
    <citation type="journal article" date="2019" name="Sci. Rep.">
        <title>Orb-weaving spider Araneus ventricosus genome elucidates the spidroin gene catalogue.</title>
        <authorList>
            <person name="Kono N."/>
            <person name="Nakamura H."/>
            <person name="Ohtoshi R."/>
            <person name="Moran D.A.P."/>
            <person name="Shinohara A."/>
            <person name="Yoshida Y."/>
            <person name="Fujiwara M."/>
            <person name="Mori M."/>
            <person name="Tomita M."/>
            <person name="Arakawa K."/>
        </authorList>
    </citation>
    <scope>NUCLEOTIDE SEQUENCE [LARGE SCALE GENOMIC DNA]</scope>
</reference>
<dbReference type="Gene3D" id="1.20.1250.20">
    <property type="entry name" value="MFS general substrate transporter like domains"/>
    <property type="match status" value="2"/>
</dbReference>
<dbReference type="PROSITE" id="PS50850">
    <property type="entry name" value="MFS"/>
    <property type="match status" value="1"/>
</dbReference>
<feature type="transmembrane region" description="Helical" evidence="7">
    <location>
        <begin position="220"/>
        <end position="243"/>
    </location>
</feature>
<dbReference type="GO" id="GO:0006820">
    <property type="term" value="P:monoatomic anion transport"/>
    <property type="evidence" value="ECO:0007669"/>
    <property type="project" value="TreeGrafter"/>
</dbReference>
<dbReference type="PANTHER" id="PTHR11662:SF399">
    <property type="entry name" value="FI19708P1-RELATED"/>
    <property type="match status" value="1"/>
</dbReference>
<dbReference type="InterPro" id="IPR011701">
    <property type="entry name" value="MFS"/>
</dbReference>
<evidence type="ECO:0000256" key="1">
    <source>
        <dbReference type="ARBA" id="ARBA00004141"/>
    </source>
</evidence>
<protein>
    <submittedName>
        <fullName evidence="9">Inorganic phosphate cotransporter</fullName>
    </submittedName>
</protein>
<comment type="caution">
    <text evidence="9">The sequence shown here is derived from an EMBL/GenBank/DDBJ whole genome shotgun (WGS) entry which is preliminary data.</text>
</comment>
<dbReference type="InterPro" id="IPR020846">
    <property type="entry name" value="MFS_dom"/>
</dbReference>
<evidence type="ECO:0000256" key="5">
    <source>
        <dbReference type="ARBA" id="ARBA00022989"/>
    </source>
</evidence>
<evidence type="ECO:0000259" key="8">
    <source>
        <dbReference type="PROSITE" id="PS50850"/>
    </source>
</evidence>
<feature type="transmembrane region" description="Helical" evidence="7">
    <location>
        <begin position="185"/>
        <end position="213"/>
    </location>
</feature>
<dbReference type="EMBL" id="BGPR01002556">
    <property type="protein sequence ID" value="GBM75409.1"/>
    <property type="molecule type" value="Genomic_DNA"/>
</dbReference>
<dbReference type="GO" id="GO:0016020">
    <property type="term" value="C:membrane"/>
    <property type="evidence" value="ECO:0007669"/>
    <property type="project" value="UniProtKB-SubCell"/>
</dbReference>
<name>A0A4Y2IDQ5_ARAVE</name>
<feature type="transmembrane region" description="Helical" evidence="7">
    <location>
        <begin position="419"/>
        <end position="442"/>
    </location>
</feature>
<keyword evidence="3 7" id="KW-0812">Transmembrane</keyword>
<feature type="transmembrane region" description="Helical" evidence="7">
    <location>
        <begin position="255"/>
        <end position="275"/>
    </location>
</feature>
<dbReference type="Pfam" id="PF07690">
    <property type="entry name" value="MFS_1"/>
    <property type="match status" value="1"/>
</dbReference>
<keyword evidence="5 7" id="KW-1133">Transmembrane helix</keyword>
<sequence length="548" mass="59935">MTVENYMANDGKCVTLNISDYLDTSEKPASKNALKFPEEKLEHTNEEIVIQEPTLKCRHLTTLMGFLINFQINCYRLNTSISIVAMVNNTAISSSDATNISSVSCPSNIQEVEKNSRHQVEGEFDWSPEIQGYILGSSFLGYVITQMPGGMMAEKISAKMTIIMGVFISSLCHLISPFASWSSSYFIIAIQFIRGMGQGLIPAASCVLAANWFPIKERGLLNTVMMSGFCAGALLGGVATGALCSSSVLGGWPTVYYIFGALGIIFSIFLQIFLFESPKTHPRITESELKYILLNQELNLSGKRPPIPWRKLLTSVPFYALTVAMTGQFWASTHFVSVHPTFLGTILHYPIQENGLFASVPFVLQTFLALLVSWISGWLNKHQYAGVDRVRKGCNLLFCLGYSLCLLGIYAAGCDKSTSAPFSILAMGSVGLSFAGCMIAAIDMSPTFAGTVMGVSSIISSLSGFIMPILVGVLTNDQQTLEQWNKVFFISIGVTMTSGIIFSLFGSAEVQDWNFPASKDSENCYEKNSKEKMTLEGSLDVKKISTHL</sequence>
<dbReference type="OrthoDB" id="6424152at2759"/>
<comment type="subcellular location">
    <subcellularLocation>
        <location evidence="1">Membrane</location>
        <topology evidence="1">Multi-pass membrane protein</topology>
    </subcellularLocation>
</comment>
<keyword evidence="6 7" id="KW-0472">Membrane</keyword>
<keyword evidence="2" id="KW-0813">Transport</keyword>
<dbReference type="FunFam" id="1.20.1250.20:FF:000003">
    <property type="entry name" value="Solute carrier family 17 member 3"/>
    <property type="match status" value="1"/>
</dbReference>
<dbReference type="SUPFAM" id="SSF103473">
    <property type="entry name" value="MFS general substrate transporter"/>
    <property type="match status" value="1"/>
</dbReference>
<evidence type="ECO:0000256" key="3">
    <source>
        <dbReference type="ARBA" id="ARBA00022692"/>
    </source>
</evidence>
<evidence type="ECO:0000256" key="7">
    <source>
        <dbReference type="SAM" id="Phobius"/>
    </source>
</evidence>
<proteinExistence type="predicted"/>
<feature type="transmembrane region" description="Helical" evidence="7">
    <location>
        <begin position="356"/>
        <end position="375"/>
    </location>
</feature>
<dbReference type="Proteomes" id="UP000499080">
    <property type="component" value="Unassembled WGS sequence"/>
</dbReference>
<dbReference type="InterPro" id="IPR036259">
    <property type="entry name" value="MFS_trans_sf"/>
</dbReference>
<feature type="domain" description="Major facilitator superfamily (MFS) profile" evidence="8">
    <location>
        <begin position="82"/>
        <end position="511"/>
    </location>
</feature>
<gene>
    <name evidence="9" type="primary">Picot_15</name>
    <name evidence="9" type="ORF">AVEN_119952_1</name>
</gene>
<evidence type="ECO:0000313" key="10">
    <source>
        <dbReference type="Proteomes" id="UP000499080"/>
    </source>
</evidence>
<keyword evidence="10" id="KW-1185">Reference proteome</keyword>
<dbReference type="FunFam" id="1.20.1250.20:FF:000423">
    <property type="entry name" value="Putative inorganic phosphate cotransporter-like Protein"/>
    <property type="match status" value="1"/>
</dbReference>
<evidence type="ECO:0000313" key="9">
    <source>
        <dbReference type="EMBL" id="GBM75409.1"/>
    </source>
</evidence>
<keyword evidence="4" id="KW-0769">Symport</keyword>
<accession>A0A4Y2IDQ5</accession>
<evidence type="ECO:0000256" key="4">
    <source>
        <dbReference type="ARBA" id="ARBA00022847"/>
    </source>
</evidence>
<organism evidence="9 10">
    <name type="scientific">Araneus ventricosus</name>
    <name type="common">Orbweaver spider</name>
    <name type="synonym">Epeira ventricosa</name>
    <dbReference type="NCBI Taxonomy" id="182803"/>
    <lineage>
        <taxon>Eukaryota</taxon>
        <taxon>Metazoa</taxon>
        <taxon>Ecdysozoa</taxon>
        <taxon>Arthropoda</taxon>
        <taxon>Chelicerata</taxon>
        <taxon>Arachnida</taxon>
        <taxon>Araneae</taxon>
        <taxon>Araneomorphae</taxon>
        <taxon>Entelegynae</taxon>
        <taxon>Araneoidea</taxon>
        <taxon>Araneidae</taxon>
        <taxon>Araneus</taxon>
    </lineage>
</organism>
<evidence type="ECO:0000256" key="2">
    <source>
        <dbReference type="ARBA" id="ARBA00022448"/>
    </source>
</evidence>
<feature type="transmembrane region" description="Helical" evidence="7">
    <location>
        <begin position="396"/>
        <end position="413"/>
    </location>
</feature>
<dbReference type="AlphaFoldDB" id="A0A4Y2IDQ5"/>
<feature type="transmembrane region" description="Helical" evidence="7">
    <location>
        <begin position="454"/>
        <end position="475"/>
    </location>
</feature>
<feature type="transmembrane region" description="Helical" evidence="7">
    <location>
        <begin position="487"/>
        <end position="505"/>
    </location>
</feature>